<evidence type="ECO:0000313" key="3">
    <source>
        <dbReference type="Proteomes" id="UP000009097"/>
    </source>
</evidence>
<evidence type="ECO:0000313" key="2">
    <source>
        <dbReference type="EMBL" id="KNB20518.1"/>
    </source>
</evidence>
<feature type="transmembrane region" description="Helical" evidence="1">
    <location>
        <begin position="6"/>
        <end position="23"/>
    </location>
</feature>
<dbReference type="RefSeq" id="XP_018258563.1">
    <property type="nucleotide sequence ID" value="XM_018403264.1"/>
</dbReference>
<sequence>MFHGQSYFLSWLFLIVPLIFLVPPNPLDTTHCSFLNVTNTAAFSVVNVTAERLTMSPDFVLHQFLCIHVDGTGIYSINGKVTRKPLAAILLSPSDREDSYKRTEGIAIATKWLFILLMASSSAWWVLSQISSGISVVRWGLWALSMIEAITIVICVVIARNEAQSFSFVVGTSAVLYGSLFYASILILSILLGFLIWDITRSEPPTFLAIPYKRYEQRGSSKRSVLSTAKEHVVILWLVLGSLLRTVRSSGSR</sequence>
<dbReference type="OrthoDB" id="5108146at2759"/>
<proteinExistence type="predicted"/>
<gene>
    <name evidence="2" type="ORF">FOXG_22846</name>
</gene>
<reference evidence="2" key="1">
    <citation type="submission" date="2007-04" db="EMBL/GenBank/DDBJ databases">
        <authorList>
            <consortium name="The Broad Institute Genome Sequencing Platform"/>
            <person name="Birren B."/>
            <person name="Lander E."/>
            <person name="Galagan J."/>
            <person name="Nusbaum C."/>
            <person name="Devon K."/>
            <person name="Ma L.-J."/>
            <person name="Jaffe D."/>
            <person name="Butler J."/>
            <person name="Alvarez P."/>
            <person name="Gnerre S."/>
            <person name="Grabherr M."/>
            <person name="Kleber M."/>
            <person name="Mauceli E."/>
            <person name="Brockman W."/>
            <person name="MacCallum I.A."/>
            <person name="Young S."/>
            <person name="LaButti K."/>
            <person name="DeCaprio D."/>
            <person name="Crawford M."/>
            <person name="Koehrsen M."/>
            <person name="Engels R."/>
            <person name="Montgomery P."/>
            <person name="Pearson M."/>
            <person name="Howarth C."/>
            <person name="Larson L."/>
            <person name="White J."/>
            <person name="O'Leary S."/>
            <person name="Kodira C."/>
            <person name="Zeng Q."/>
            <person name="Yandava C."/>
            <person name="Alvarado L."/>
            <person name="Kistler C."/>
            <person name="Shim W.-B."/>
            <person name="Kang S."/>
            <person name="Woloshuk C."/>
        </authorList>
    </citation>
    <scope>NUCLEOTIDE SEQUENCE</scope>
    <source>
        <strain evidence="2">4287</strain>
    </source>
</reference>
<keyword evidence="1" id="KW-0812">Transmembrane</keyword>
<reference evidence="2" key="2">
    <citation type="journal article" date="2010" name="Nature">
        <title>Comparative genomics reveals mobile pathogenicity chromosomes in Fusarium.</title>
        <authorList>
            <person name="Ma L.J."/>
            <person name="van der Does H.C."/>
            <person name="Borkovich K.A."/>
            <person name="Coleman J.J."/>
            <person name="Daboussi M.J."/>
            <person name="Di Pietro A."/>
            <person name="Dufresne M."/>
            <person name="Freitag M."/>
            <person name="Grabherr M."/>
            <person name="Henrissat B."/>
            <person name="Houterman P.M."/>
            <person name="Kang S."/>
            <person name="Shim W.B."/>
            <person name="Woloshuk C."/>
            <person name="Xie X."/>
            <person name="Xu J.R."/>
            <person name="Antoniw J."/>
            <person name="Baker S.E."/>
            <person name="Bluhm B.H."/>
            <person name="Breakspear A."/>
            <person name="Brown D.W."/>
            <person name="Butchko R.A."/>
            <person name="Chapman S."/>
            <person name="Coulson R."/>
            <person name="Coutinho P.M."/>
            <person name="Danchin E.G."/>
            <person name="Diener A."/>
            <person name="Gale L.R."/>
            <person name="Gardiner D.M."/>
            <person name="Goff S."/>
            <person name="Hammond-Kosack K.E."/>
            <person name="Hilburn K."/>
            <person name="Hua-Van A."/>
            <person name="Jonkers W."/>
            <person name="Kazan K."/>
            <person name="Kodira C.D."/>
            <person name="Koehrsen M."/>
            <person name="Kumar L."/>
            <person name="Lee Y.H."/>
            <person name="Li L."/>
            <person name="Manners J.M."/>
            <person name="Miranda-Saavedra D."/>
            <person name="Mukherjee M."/>
            <person name="Park G."/>
            <person name="Park J."/>
            <person name="Park S.Y."/>
            <person name="Proctor R.H."/>
            <person name="Regev A."/>
            <person name="Ruiz-Roldan M.C."/>
            <person name="Sain D."/>
            <person name="Sakthikumar S."/>
            <person name="Sykes S."/>
            <person name="Schwartz D.C."/>
            <person name="Turgeon B.G."/>
            <person name="Wapinski I."/>
            <person name="Yoder O."/>
            <person name="Young S."/>
            <person name="Zeng Q."/>
            <person name="Zhou S."/>
            <person name="Galagan J."/>
            <person name="Cuomo C.A."/>
            <person name="Kistler H.C."/>
            <person name="Rep M."/>
        </authorList>
    </citation>
    <scope>NUCLEOTIDE SEQUENCE [LARGE SCALE GENOMIC DNA]</scope>
    <source>
        <strain evidence="2">4287</strain>
    </source>
</reference>
<organism evidence="2 3">
    <name type="scientific">Fusarium oxysporum f. sp. lycopersici (strain 4287 / CBS 123668 / FGSC 9935 / NRRL 34936)</name>
    <name type="common">Fusarium vascular wilt of tomato</name>
    <dbReference type="NCBI Taxonomy" id="426428"/>
    <lineage>
        <taxon>Eukaryota</taxon>
        <taxon>Fungi</taxon>
        <taxon>Dikarya</taxon>
        <taxon>Ascomycota</taxon>
        <taxon>Pezizomycotina</taxon>
        <taxon>Sordariomycetes</taxon>
        <taxon>Hypocreomycetidae</taxon>
        <taxon>Hypocreales</taxon>
        <taxon>Nectriaceae</taxon>
        <taxon>Fusarium</taxon>
        <taxon>Fusarium oxysporum species complex</taxon>
    </lineage>
</organism>
<dbReference type="Proteomes" id="UP000009097">
    <property type="component" value="Unassembled WGS sequence"/>
</dbReference>
<keyword evidence="1" id="KW-1133">Transmembrane helix</keyword>
<feature type="transmembrane region" description="Helical" evidence="1">
    <location>
        <begin position="166"/>
        <end position="197"/>
    </location>
</feature>
<protein>
    <submittedName>
        <fullName evidence="2">Uncharacterized protein</fullName>
    </submittedName>
</protein>
<dbReference type="VEuPathDB" id="FungiDB:FOXG_22846"/>
<keyword evidence="1" id="KW-0472">Membrane</keyword>
<dbReference type="EMBL" id="DS231748">
    <property type="protein sequence ID" value="KNB20518.1"/>
    <property type="molecule type" value="Genomic_DNA"/>
</dbReference>
<dbReference type="GeneID" id="28963552"/>
<dbReference type="AlphaFoldDB" id="A0A0J9WCC4"/>
<evidence type="ECO:0000256" key="1">
    <source>
        <dbReference type="SAM" id="Phobius"/>
    </source>
</evidence>
<accession>A0A0J9WCC4</accession>
<name>A0A0J9WCC4_FUSO4</name>
<feature type="transmembrane region" description="Helical" evidence="1">
    <location>
        <begin position="106"/>
        <end position="127"/>
    </location>
</feature>
<feature type="transmembrane region" description="Helical" evidence="1">
    <location>
        <begin position="139"/>
        <end position="159"/>
    </location>
</feature>
<dbReference type="KEGG" id="fox:FOXG_22846"/>